<proteinExistence type="predicted"/>
<dbReference type="InterPro" id="IPR004562">
    <property type="entry name" value="LipoylTrfase_LipoateP_Ligase"/>
</dbReference>
<evidence type="ECO:0000256" key="5">
    <source>
        <dbReference type="ARBA" id="ARBA00022741"/>
    </source>
</evidence>
<name>A0A9E7DJP0_9FIRM</name>
<keyword evidence="6" id="KW-0067">ATP-binding</keyword>
<dbReference type="GO" id="GO:0017118">
    <property type="term" value="F:lipoyltransferase activity"/>
    <property type="evidence" value="ECO:0007669"/>
    <property type="project" value="TreeGrafter"/>
</dbReference>
<dbReference type="Proteomes" id="UP000831151">
    <property type="component" value="Chromosome"/>
</dbReference>
<keyword evidence="4 9" id="KW-0436">Ligase</keyword>
<dbReference type="SUPFAM" id="SSF82649">
    <property type="entry name" value="SufE/NifU"/>
    <property type="match status" value="1"/>
</dbReference>
<dbReference type="GO" id="GO:0016979">
    <property type="term" value="F:lipoate-protein ligase activity"/>
    <property type="evidence" value="ECO:0007669"/>
    <property type="project" value="UniProtKB-EC"/>
</dbReference>
<dbReference type="NCBIfam" id="TIGR00545">
    <property type="entry name" value="lipoyltrans"/>
    <property type="match status" value="1"/>
</dbReference>
<dbReference type="EMBL" id="CP096649">
    <property type="protein sequence ID" value="UQK59101.1"/>
    <property type="molecule type" value="Genomic_DNA"/>
</dbReference>
<dbReference type="Gene3D" id="3.30.930.10">
    <property type="entry name" value="Bira Bifunctional Protein, Domain 2"/>
    <property type="match status" value="1"/>
</dbReference>
<dbReference type="InterPro" id="IPR045864">
    <property type="entry name" value="aa-tRNA-synth_II/BPL/LPL"/>
</dbReference>
<evidence type="ECO:0000256" key="6">
    <source>
        <dbReference type="ARBA" id="ARBA00022840"/>
    </source>
</evidence>
<keyword evidence="10" id="KW-1185">Reference proteome</keyword>
<dbReference type="PANTHER" id="PTHR12561:SF3">
    <property type="entry name" value="LIPOYLTRANSFERASE 1, MITOCHONDRIAL"/>
    <property type="match status" value="1"/>
</dbReference>
<evidence type="ECO:0000256" key="1">
    <source>
        <dbReference type="ARBA" id="ARBA00005085"/>
    </source>
</evidence>
<dbReference type="InterPro" id="IPR004143">
    <property type="entry name" value="BPL_LPL_catalytic"/>
</dbReference>
<protein>
    <recommendedName>
        <fullName evidence="3">lipoate--protein ligase</fullName>
        <ecNumber evidence="3">6.3.1.20</ecNumber>
    </recommendedName>
</protein>
<keyword evidence="5" id="KW-0547">Nucleotide-binding</keyword>
<accession>A0A9E7DJP0</accession>
<evidence type="ECO:0000256" key="4">
    <source>
        <dbReference type="ARBA" id="ARBA00022598"/>
    </source>
</evidence>
<gene>
    <name evidence="9" type="ORF">M1R53_00050</name>
</gene>
<comment type="pathway">
    <text evidence="1">Protein modification; protein lipoylation via exogenous pathway; protein N(6)-(lipoyl)lysine from lipoate: step 2/2.</text>
</comment>
<dbReference type="GO" id="GO:0005737">
    <property type="term" value="C:cytoplasm"/>
    <property type="evidence" value="ECO:0007669"/>
    <property type="project" value="TreeGrafter"/>
</dbReference>
<sequence length="327" mass="38051">MIFIDNQSRDGAYNHALEEYLIKNLKRELFMIWQNDNTVLLGRNQNPYKEVNWDYMKETQAKLVRRPSGGGCIYTDKNIVQYTIITKKEEDSLRKFTEPVVNYLNEKGVKAEFTGRNDIIVDGRKISGNAQYKDRELMIHHGSIIYQDSSIDIGKLLTPAKLKLAKKSLTSVKSRITSLKSMMNMDIAMFIEELKNYIKNYYHINENYVLSADELEKVEEIRKNKYANDEWTYGRYGKFDKVHSFMNDACVMDIYLKEKNNVIEDIRIDGDYFGEKAKEDLENIFVGVKLEKDDLERALSGIDMSEYIEGITKDELAENILKTKSGD</sequence>
<dbReference type="EC" id="6.3.1.20" evidence="3"/>
<feature type="domain" description="BPL/LPL catalytic" evidence="8">
    <location>
        <begin position="24"/>
        <end position="206"/>
    </location>
</feature>
<dbReference type="PANTHER" id="PTHR12561">
    <property type="entry name" value="LIPOATE-PROTEIN LIGASE"/>
    <property type="match status" value="1"/>
</dbReference>
<dbReference type="AlphaFoldDB" id="A0A9E7DJP0"/>
<organism evidence="9 10">
    <name type="scientific">Fenollaria massiliensis</name>
    <dbReference type="NCBI Taxonomy" id="938288"/>
    <lineage>
        <taxon>Bacteria</taxon>
        <taxon>Bacillati</taxon>
        <taxon>Bacillota</taxon>
        <taxon>Clostridia</taxon>
        <taxon>Eubacteriales</taxon>
        <taxon>Fenollaria</taxon>
    </lineage>
</organism>
<dbReference type="GO" id="GO:0009249">
    <property type="term" value="P:protein lipoylation"/>
    <property type="evidence" value="ECO:0007669"/>
    <property type="project" value="InterPro"/>
</dbReference>
<evidence type="ECO:0000313" key="9">
    <source>
        <dbReference type="EMBL" id="UQK59101.1"/>
    </source>
</evidence>
<dbReference type="Pfam" id="PF21948">
    <property type="entry name" value="LplA-B_cat"/>
    <property type="match status" value="1"/>
</dbReference>
<dbReference type="KEGG" id="fms:M1R53_00050"/>
<evidence type="ECO:0000313" key="10">
    <source>
        <dbReference type="Proteomes" id="UP000831151"/>
    </source>
</evidence>
<evidence type="ECO:0000259" key="8">
    <source>
        <dbReference type="PROSITE" id="PS51733"/>
    </source>
</evidence>
<evidence type="ECO:0000256" key="2">
    <source>
        <dbReference type="ARBA" id="ARBA00005124"/>
    </source>
</evidence>
<comment type="pathway">
    <text evidence="2">Protein modification; protein lipoylation via exogenous pathway; protein N(6)-(lipoyl)lysine from lipoate: step 1/2.</text>
</comment>
<comment type="catalytic activity">
    <reaction evidence="7">
        <text>L-lysyl-[lipoyl-carrier protein] + (R)-lipoate + ATP = N(6)-[(R)-lipoyl]-L-lysyl-[lipoyl-carrier protein] + AMP + diphosphate + H(+)</text>
        <dbReference type="Rhea" id="RHEA:49288"/>
        <dbReference type="Rhea" id="RHEA-COMP:10500"/>
        <dbReference type="Rhea" id="RHEA-COMP:10502"/>
        <dbReference type="ChEBI" id="CHEBI:15378"/>
        <dbReference type="ChEBI" id="CHEBI:29969"/>
        <dbReference type="ChEBI" id="CHEBI:30616"/>
        <dbReference type="ChEBI" id="CHEBI:33019"/>
        <dbReference type="ChEBI" id="CHEBI:83088"/>
        <dbReference type="ChEBI" id="CHEBI:83099"/>
        <dbReference type="ChEBI" id="CHEBI:456215"/>
        <dbReference type="EC" id="6.3.1.20"/>
    </reaction>
</comment>
<evidence type="ECO:0000256" key="7">
    <source>
        <dbReference type="ARBA" id="ARBA00048037"/>
    </source>
</evidence>
<dbReference type="PROSITE" id="PS51733">
    <property type="entry name" value="BPL_LPL_CATALYTIC"/>
    <property type="match status" value="1"/>
</dbReference>
<reference evidence="9" key="1">
    <citation type="submission" date="2022-04" db="EMBL/GenBank/DDBJ databases">
        <title>Complete genome sequences of Ezakiella coagulans and Fenollaria massiliensis.</title>
        <authorList>
            <person name="France M.T."/>
            <person name="Clifford J."/>
            <person name="Narina S."/>
            <person name="Rutt L."/>
            <person name="Ravel J."/>
        </authorList>
    </citation>
    <scope>NUCLEOTIDE SEQUENCE</scope>
    <source>
        <strain evidence="9">C0061C2</strain>
    </source>
</reference>
<dbReference type="RefSeq" id="WP_249242617.1">
    <property type="nucleotide sequence ID" value="NZ_CP096649.1"/>
</dbReference>
<dbReference type="GO" id="GO:0005524">
    <property type="term" value="F:ATP binding"/>
    <property type="evidence" value="ECO:0007669"/>
    <property type="project" value="UniProtKB-KW"/>
</dbReference>
<dbReference type="CDD" id="cd16443">
    <property type="entry name" value="LplA"/>
    <property type="match status" value="1"/>
</dbReference>
<dbReference type="Gene3D" id="3.30.390.50">
    <property type="entry name" value="CO dehydrogenase flavoprotein, C-terminal domain"/>
    <property type="match status" value="1"/>
</dbReference>
<dbReference type="SUPFAM" id="SSF55681">
    <property type="entry name" value="Class II aaRS and biotin synthetases"/>
    <property type="match status" value="1"/>
</dbReference>
<dbReference type="Pfam" id="PF10437">
    <property type="entry name" value="Lip_prot_lig_C"/>
    <property type="match status" value="1"/>
</dbReference>
<evidence type="ECO:0000256" key="3">
    <source>
        <dbReference type="ARBA" id="ARBA00012367"/>
    </source>
</evidence>
<dbReference type="InterPro" id="IPR019491">
    <property type="entry name" value="Lipoate_protein_ligase_C"/>
</dbReference>